<gene>
    <name evidence="1" type="ORF">METZ01_LOCUS371510</name>
</gene>
<protein>
    <submittedName>
        <fullName evidence="1">Uncharacterized protein</fullName>
    </submittedName>
</protein>
<evidence type="ECO:0000313" key="1">
    <source>
        <dbReference type="EMBL" id="SVD18656.1"/>
    </source>
</evidence>
<sequence length="83" mass="8731">MARKYINFCEGTLNAGITDAATTVYVNFATNSAIPDDTSWGAGDYMVMAIDPEAAQHQPELVKVTAISGSSNPYTLTVARGGT</sequence>
<feature type="non-terminal residue" evidence="1">
    <location>
        <position position="83"/>
    </location>
</feature>
<accession>A0A382T9B4</accession>
<organism evidence="1">
    <name type="scientific">marine metagenome</name>
    <dbReference type="NCBI Taxonomy" id="408172"/>
    <lineage>
        <taxon>unclassified sequences</taxon>
        <taxon>metagenomes</taxon>
        <taxon>ecological metagenomes</taxon>
    </lineage>
</organism>
<proteinExistence type="predicted"/>
<dbReference type="EMBL" id="UINC01134857">
    <property type="protein sequence ID" value="SVD18656.1"/>
    <property type="molecule type" value="Genomic_DNA"/>
</dbReference>
<name>A0A382T9B4_9ZZZZ</name>
<reference evidence="1" key="1">
    <citation type="submission" date="2018-05" db="EMBL/GenBank/DDBJ databases">
        <authorList>
            <person name="Lanie J.A."/>
            <person name="Ng W.-L."/>
            <person name="Kazmierczak K.M."/>
            <person name="Andrzejewski T.M."/>
            <person name="Davidsen T.M."/>
            <person name="Wayne K.J."/>
            <person name="Tettelin H."/>
            <person name="Glass J.I."/>
            <person name="Rusch D."/>
            <person name="Podicherti R."/>
            <person name="Tsui H.-C.T."/>
            <person name="Winkler M.E."/>
        </authorList>
    </citation>
    <scope>NUCLEOTIDE SEQUENCE</scope>
</reference>
<dbReference type="AlphaFoldDB" id="A0A382T9B4"/>